<keyword evidence="3" id="KW-1185">Reference proteome</keyword>
<comment type="caution">
    <text evidence="2">The sequence shown here is derived from an EMBL/GenBank/DDBJ whole genome shotgun (WGS) entry which is preliminary data.</text>
</comment>
<reference evidence="2 3" key="1">
    <citation type="journal article" date="2018" name="Elife">
        <title>Firefly genomes illuminate parallel origins of bioluminescence in beetles.</title>
        <authorList>
            <person name="Fallon T.R."/>
            <person name="Lower S.E."/>
            <person name="Chang C.H."/>
            <person name="Bessho-Uehara M."/>
            <person name="Martin G.J."/>
            <person name="Bewick A.J."/>
            <person name="Behringer M."/>
            <person name="Debat H.J."/>
            <person name="Wong I."/>
            <person name="Day J.C."/>
            <person name="Suvorov A."/>
            <person name="Silva C.J."/>
            <person name="Stanger-Hall K.F."/>
            <person name="Hall D.W."/>
            <person name="Schmitz R.J."/>
            <person name="Nelson D.R."/>
            <person name="Lewis S.M."/>
            <person name="Shigenobu S."/>
            <person name="Bybee S.M."/>
            <person name="Larracuente A.M."/>
            <person name="Oba Y."/>
            <person name="Weng J.K."/>
        </authorList>
    </citation>
    <scope>NUCLEOTIDE SEQUENCE [LARGE SCALE GENOMIC DNA]</scope>
    <source>
        <strain evidence="2">1611_PpyrPB1</strain>
        <tissue evidence="2">Whole body</tissue>
    </source>
</reference>
<protein>
    <submittedName>
        <fullName evidence="2">Uncharacterized protein</fullName>
    </submittedName>
</protein>
<organism evidence="2 3">
    <name type="scientific">Photinus pyralis</name>
    <name type="common">Common eastern firefly</name>
    <name type="synonym">Lampyris pyralis</name>
    <dbReference type="NCBI Taxonomy" id="7054"/>
    <lineage>
        <taxon>Eukaryota</taxon>
        <taxon>Metazoa</taxon>
        <taxon>Ecdysozoa</taxon>
        <taxon>Arthropoda</taxon>
        <taxon>Hexapoda</taxon>
        <taxon>Insecta</taxon>
        <taxon>Pterygota</taxon>
        <taxon>Neoptera</taxon>
        <taxon>Endopterygota</taxon>
        <taxon>Coleoptera</taxon>
        <taxon>Polyphaga</taxon>
        <taxon>Elateriformia</taxon>
        <taxon>Elateroidea</taxon>
        <taxon>Lampyridae</taxon>
        <taxon>Lampyrinae</taxon>
        <taxon>Photinus</taxon>
    </lineage>
</organism>
<dbReference type="EMBL" id="VVIM01000010">
    <property type="protein sequence ID" value="KAB0792218.1"/>
    <property type="molecule type" value="Genomic_DNA"/>
</dbReference>
<dbReference type="Proteomes" id="UP000327044">
    <property type="component" value="Unassembled WGS sequence"/>
</dbReference>
<feature type="region of interest" description="Disordered" evidence="1">
    <location>
        <begin position="1"/>
        <end position="24"/>
    </location>
</feature>
<evidence type="ECO:0000313" key="2">
    <source>
        <dbReference type="EMBL" id="KAB0792218.1"/>
    </source>
</evidence>
<proteinExistence type="predicted"/>
<name>A0A5N4A4J6_PHOPY</name>
<dbReference type="InParanoid" id="A0A5N4A4J6"/>
<dbReference type="AlphaFoldDB" id="A0A5N4A4J6"/>
<evidence type="ECO:0000256" key="1">
    <source>
        <dbReference type="SAM" id="MobiDB-lite"/>
    </source>
</evidence>
<gene>
    <name evidence="2" type="ORF">PPYR_14177</name>
</gene>
<feature type="compositionally biased region" description="Basic and acidic residues" evidence="1">
    <location>
        <begin position="1"/>
        <end position="22"/>
    </location>
</feature>
<accession>A0A5N4A4J6</accession>
<evidence type="ECO:0000313" key="3">
    <source>
        <dbReference type="Proteomes" id="UP000327044"/>
    </source>
</evidence>
<sequence>MVTSRDRSIRPPDVRLSRRSESRSSLSVSYERLHLAEEFIYADSNGAVELILEGLIADPDEASLKINQED</sequence>